<accession>A0A329QF86</accession>
<dbReference type="PANTHER" id="PTHR42734">
    <property type="entry name" value="METAL TRANSPORT SYSTEM ATP-BINDING PROTEIN TM_0124-RELATED"/>
    <property type="match status" value="1"/>
</dbReference>
<dbReference type="InterPro" id="IPR003593">
    <property type="entry name" value="AAA+_ATPase"/>
</dbReference>
<dbReference type="GO" id="GO:0005524">
    <property type="term" value="F:ATP binding"/>
    <property type="evidence" value="ECO:0007669"/>
    <property type="project" value="UniProtKB-KW"/>
</dbReference>
<dbReference type="InterPro" id="IPR003439">
    <property type="entry name" value="ABC_transporter-like_ATP-bd"/>
</dbReference>
<evidence type="ECO:0000313" key="8">
    <source>
        <dbReference type="Proteomes" id="UP000250462"/>
    </source>
</evidence>
<dbReference type="AlphaFoldDB" id="A0A329QF86"/>
<dbReference type="InterPro" id="IPR017871">
    <property type="entry name" value="ABC_transporter-like_CS"/>
</dbReference>
<protein>
    <submittedName>
        <fullName evidence="7">ABC transporter</fullName>
    </submittedName>
</protein>
<name>A0A329QF86_9ACTN</name>
<evidence type="ECO:0000259" key="6">
    <source>
        <dbReference type="PROSITE" id="PS50893"/>
    </source>
</evidence>
<sequence length="252" mass="26849">MNAPVVEARHLTVELGERPVLHEVDFHVNEGEVVTLLGANGSGKSTLVRAVAGLVPVTSGEITLFGQPQRSFRAWKRIGYVPQRLTATGGVPATVREVVSSGRLAHRRPFLPASRADRDAVEWAIDLVGLSDRINDGIQTLSGGQQQRVLIARAAAGTPDLLVLDEPNAGLDWRSQEAFARSLRTFVASGRTVLVVLHDMGPLAPLVDRGVVLDAGRVTHDGPLPVPAGAAGMPDDHRHTTGEQTGPFGWIS</sequence>
<feature type="region of interest" description="Disordered" evidence="5">
    <location>
        <begin position="223"/>
        <end position="252"/>
    </location>
</feature>
<keyword evidence="3" id="KW-0547">Nucleotide-binding</keyword>
<comment type="caution">
    <text evidence="7">The sequence shown here is derived from an EMBL/GenBank/DDBJ whole genome shotgun (WGS) entry which is preliminary data.</text>
</comment>
<proteinExistence type="inferred from homology"/>
<dbReference type="Gene3D" id="3.40.50.300">
    <property type="entry name" value="P-loop containing nucleotide triphosphate hydrolases"/>
    <property type="match status" value="1"/>
</dbReference>
<keyword evidence="2" id="KW-0813">Transport</keyword>
<dbReference type="OrthoDB" id="5296765at2"/>
<dbReference type="EMBL" id="QMIG01000023">
    <property type="protein sequence ID" value="RAW10964.1"/>
    <property type="molecule type" value="Genomic_DNA"/>
</dbReference>
<keyword evidence="4" id="KW-0067">ATP-binding</keyword>
<dbReference type="InterPro" id="IPR050153">
    <property type="entry name" value="Metal_Ion_Import_ABC"/>
</dbReference>
<evidence type="ECO:0000313" key="7">
    <source>
        <dbReference type="EMBL" id="RAW10964.1"/>
    </source>
</evidence>
<dbReference type="GO" id="GO:0016887">
    <property type="term" value="F:ATP hydrolysis activity"/>
    <property type="evidence" value="ECO:0007669"/>
    <property type="project" value="InterPro"/>
</dbReference>
<organism evidence="7 8">
    <name type="scientific">Phytoactinopolyspora halophila</name>
    <dbReference type="NCBI Taxonomy" id="1981511"/>
    <lineage>
        <taxon>Bacteria</taxon>
        <taxon>Bacillati</taxon>
        <taxon>Actinomycetota</taxon>
        <taxon>Actinomycetes</taxon>
        <taxon>Jiangellales</taxon>
        <taxon>Jiangellaceae</taxon>
        <taxon>Phytoactinopolyspora</taxon>
    </lineage>
</organism>
<evidence type="ECO:0000256" key="2">
    <source>
        <dbReference type="ARBA" id="ARBA00022448"/>
    </source>
</evidence>
<dbReference type="Proteomes" id="UP000250462">
    <property type="component" value="Unassembled WGS sequence"/>
</dbReference>
<dbReference type="InterPro" id="IPR027417">
    <property type="entry name" value="P-loop_NTPase"/>
</dbReference>
<dbReference type="CDD" id="cd03235">
    <property type="entry name" value="ABC_Metallic_Cations"/>
    <property type="match status" value="1"/>
</dbReference>
<evidence type="ECO:0000256" key="5">
    <source>
        <dbReference type="SAM" id="MobiDB-lite"/>
    </source>
</evidence>
<keyword evidence="8" id="KW-1185">Reference proteome</keyword>
<dbReference type="PANTHER" id="PTHR42734:SF17">
    <property type="entry name" value="METAL TRANSPORT SYSTEM ATP-BINDING PROTEIN TM_0124-RELATED"/>
    <property type="match status" value="1"/>
</dbReference>
<comment type="similarity">
    <text evidence="1">Belongs to the ABC transporter superfamily.</text>
</comment>
<dbReference type="PROSITE" id="PS50893">
    <property type="entry name" value="ABC_TRANSPORTER_2"/>
    <property type="match status" value="1"/>
</dbReference>
<evidence type="ECO:0000256" key="1">
    <source>
        <dbReference type="ARBA" id="ARBA00005417"/>
    </source>
</evidence>
<evidence type="ECO:0000256" key="3">
    <source>
        <dbReference type="ARBA" id="ARBA00022741"/>
    </source>
</evidence>
<dbReference type="RefSeq" id="WP_112259705.1">
    <property type="nucleotide sequence ID" value="NZ_QMIG01000023.1"/>
</dbReference>
<gene>
    <name evidence="7" type="ORF">DPM12_17815</name>
</gene>
<reference evidence="7 8" key="1">
    <citation type="submission" date="2018-06" db="EMBL/GenBank/DDBJ databases">
        <title>Phytoactinopolyspora halophila sp. nov., a novel halophilic actinomycete isolated from a saline soil in China.</title>
        <authorList>
            <person name="Tang S.-K."/>
        </authorList>
    </citation>
    <scope>NUCLEOTIDE SEQUENCE [LARGE SCALE GENOMIC DNA]</scope>
    <source>
        <strain evidence="7 8">YIM 96934</strain>
    </source>
</reference>
<dbReference type="Pfam" id="PF00005">
    <property type="entry name" value="ABC_tran"/>
    <property type="match status" value="1"/>
</dbReference>
<dbReference type="PROSITE" id="PS00211">
    <property type="entry name" value="ABC_TRANSPORTER_1"/>
    <property type="match status" value="1"/>
</dbReference>
<feature type="domain" description="ABC transporter" evidence="6">
    <location>
        <begin position="6"/>
        <end position="240"/>
    </location>
</feature>
<dbReference type="SUPFAM" id="SSF52540">
    <property type="entry name" value="P-loop containing nucleoside triphosphate hydrolases"/>
    <property type="match status" value="1"/>
</dbReference>
<dbReference type="SMART" id="SM00382">
    <property type="entry name" value="AAA"/>
    <property type="match status" value="1"/>
</dbReference>
<evidence type="ECO:0000256" key="4">
    <source>
        <dbReference type="ARBA" id="ARBA00022840"/>
    </source>
</evidence>